<evidence type="ECO:0000259" key="1">
    <source>
        <dbReference type="Pfam" id="PF18723"/>
    </source>
</evidence>
<sequence>MEAPNDLKRLYKHWEKHCRGGEKVNLKNVVDNGIFSDVLDFAKERMEIWERKSQNAPRPWTGDAILNKYRFCNVYRELDRQTIEFHTLLFGLRSNLSLWMLNMFYCRGVCKPDTIKMTGLLSFDIRQNQKVYKTLVNLPRPKYGTAYVFPVSVLKKIGCHSREEFWCFYLPEKIKKMAALVSACRDANVWDTVERLTDILGVNLRFHLTELLIDVAYQYPGCVNLFDRFPVGPGAKPTLSQLSKNISAEELVVLLSRYYVPKFPYLTFGGRKVSLSAENWEGLACEFRKYSNLRLGIGRKRIFTRV</sequence>
<protein>
    <recommendedName>
        <fullName evidence="1">5-hmdU DNA kinase helical domain-containing protein</fullName>
    </recommendedName>
</protein>
<evidence type="ECO:0000313" key="2">
    <source>
        <dbReference type="EMBL" id="KKU66641.1"/>
    </source>
</evidence>
<dbReference type="Proteomes" id="UP000034565">
    <property type="component" value="Unassembled WGS sequence"/>
</dbReference>
<accession>A0A0G1SB34</accession>
<evidence type="ECO:0000313" key="3">
    <source>
        <dbReference type="Proteomes" id="UP000034565"/>
    </source>
</evidence>
<organism evidence="2 3">
    <name type="scientific">Candidatus Amesbacteria bacterium GW2011_GWA1_47_20</name>
    <dbReference type="NCBI Taxonomy" id="1618354"/>
    <lineage>
        <taxon>Bacteria</taxon>
        <taxon>Candidatus Amesiibacteriota</taxon>
    </lineage>
</organism>
<reference evidence="2 3" key="1">
    <citation type="journal article" date="2015" name="Nature">
        <title>rRNA introns, odd ribosomes, and small enigmatic genomes across a large radiation of phyla.</title>
        <authorList>
            <person name="Brown C.T."/>
            <person name="Hug L.A."/>
            <person name="Thomas B.C."/>
            <person name="Sharon I."/>
            <person name="Castelle C.J."/>
            <person name="Singh A."/>
            <person name="Wilkins M.J."/>
            <person name="Williams K.H."/>
            <person name="Banfield J.F."/>
        </authorList>
    </citation>
    <scope>NUCLEOTIDE SEQUENCE [LARGE SCALE GENOMIC DNA]</scope>
</reference>
<feature type="domain" description="5-hmdU DNA kinase helical" evidence="1">
    <location>
        <begin position="34"/>
        <end position="292"/>
    </location>
</feature>
<dbReference type="EMBL" id="LCOA01000036">
    <property type="protein sequence ID" value="KKU66641.1"/>
    <property type="molecule type" value="Genomic_DNA"/>
</dbReference>
<comment type="caution">
    <text evidence="2">The sequence shown here is derived from an EMBL/GenBank/DDBJ whole genome shotgun (WGS) entry which is preliminary data.</text>
</comment>
<dbReference type="Pfam" id="PF18723">
    <property type="entry name" value="HMUDK_hel"/>
    <property type="match status" value="1"/>
</dbReference>
<dbReference type="InterPro" id="IPR040684">
    <property type="entry name" value="HMUDK_hel"/>
</dbReference>
<name>A0A0G1SB34_9BACT</name>
<proteinExistence type="predicted"/>
<dbReference type="AlphaFoldDB" id="A0A0G1SB34"/>
<gene>
    <name evidence="2" type="ORF">UX92_C0036G0002</name>
</gene>